<dbReference type="PANTHER" id="PTHR21529:SF4">
    <property type="entry name" value="TPR AND ANKYRIN REPEAT-CONTAINING PROTEIN 1"/>
    <property type="match status" value="1"/>
</dbReference>
<evidence type="ECO:0000256" key="5">
    <source>
        <dbReference type="SAM" id="MobiDB-lite"/>
    </source>
</evidence>
<dbReference type="Pfam" id="PF20073">
    <property type="entry name" value="DUF6469"/>
    <property type="match status" value="1"/>
</dbReference>
<sequence>MGGTLSSPEKRNNLGSFQSSEVNMEAQSSSENKKVVALGSFDASEGNMGAQSSMENGTIEKMGSFSSDAVEKKMGGDCSSEQRDSTKNLEFIPTVFSWSVEDIFNDNLYKDQVEKIPDSFESTEQYFGSFLLPLLEETRAAMHSSMETIDRAPYAEVTYFEHVKLRGTSFFNVNVDAWRNRFSTDRGKEPYRTLPGDVFVIADAKPETASDLQRAGRTWTFALVTNISDDDDEYNISSTSFKVKAPKDIASRDEKTKPLFIVFLMNISSKSRIWNALHLKGNLKIVKEVLHNVEEDCSLCSSQADGTLIESCRTSFLNQLNQYQSEAVLACLSKIQCNHKSHVELIWGPPGTGKTKTVSVLLLTFLRMKHRTLTCAPTNTAITEVAARVLKLVKEAKKVGSVEDGQFCSVGDILLFGSRERLKVNSEIEEIFLDYRVERLRECFGPLGWSYWFTSMITFFEDCVSEYHSFLKNDCEKAKLKSFLEYARERFTSIATPLRKCVSSLTTHVPKINSGERGFQDLEILFDLLDSFESELFLDDVVSEEVEELFLHSKDYKLLPQNFTITSLVLCSVRGHCLSVLKVLRDSLSNLKLPRAENKDSIIQFCFQTASLLFSTASGSYKLYDVVMKPLDVLVIDEAAQLKECESAIPLQLPGISHSILIGDEWQLPATVQSNVAHGAGFGRSLFERLKKSGHSKHLFKIQYRMHPSISCFPNARFYDDQILDAPGVKDNSYEKHYLPWPMFGPFSFINVYGRDEVEDGGYSRRNMVEVAVVQRLLHTLYKAWCGSREKLSVGVISPYAAQVVAIQEKVGQHYEKIDGFAVKVKSVDGFQGGEEDIIIISTVRSNRSGAIGFLSSPQRTNVALTRARHSLWILGNGKTLATSKSEWEELVNHAKARHCFFNAEEDKELAKAILDAKKEFDQLDDLLDGDSVLFKNARWKVLFSDYFRKSFGMLKSVQTQKLVLNLLLKLSNGWRPKRRTVDLNCESSSMVLKKFKVEGLYIICSIDIVKEQRQRYTQVLKAWDLLPLEDIERLLKRLDGIFKMYTDDFISLCNEKYLEGDLEVPRTWSTSNEIVRYKTLSQDISEDSSSHGASDGRCYVENSKVRDSLLLMKFYSLSSGVVNSLISAPDGRQLELPFEVTDQELDIILFQRSSFILGRSGTGKTTVLTMKLFKKEQLHHLATEGLDEKNSNVVPPASRIVGGVGGTEATVLRQLFVTVSPVLCHAVKHHVLQLKRFASGGNYIQESALQDDDDIDGAAQFEDIPDSFVDIPPKEYPLVITFQKFLIMLDGTIGYACHGGRLNEEDYVNLSESRFSTLSRHERQMIYDIFQDYEKMKGRNGEFDMADLVIDLHRRFQNERYEGDLMDFVYIDELSQNFRTHDGVLRLAQSVIDLLYRFFPSFVDILCPETSLISGEAPILLEPEKEENASAALFRFLGNKTGDMVGFGAEQVILVRDDLAKHEIMKCVGKQALVLTIVECKGLEFQDVLLYNFFGSSPLKSHWRVVYEYMKEQGLLDASWSFPSFKQEKHNILCSELKQLYVAITRTRQRLWIFENEEEFSKPVFDYWKKMGLVQIRKLDDSLAQAMQVASSLEEWKSQGYKLLRQGNYVMGTVCFERAHDTYGEKLAKAFGLREDAERLHNSNPERASSAMRQAAETFYSIGKAEDAADCFYMLQEYERAGEIYLERCGETHLEKAAECFILAGCFEAAGQIYLEKCGGSHLEKAAECFFRAGSYKTAAEVYARGNYFSKCLSVCTKGKLFDIGMQYLHYWKQHENADEKMVERSKDMEEFKQKFLKSAANHYHKINDKSTMMIYVRAFDSMSSIRTFLQSLDCLDELLCLEEELGNFLEAASIAKFKGEILLAADLLGKASHFEEATTLILWSKNRLSYEEIGKVAMIILGSGRLNDELYGKILKGLDWNIPWKNFIGSLQGDNRGSPPGSVTGHFYEYLGPESISRPTAGYIEGIRNDEPIVFKLHEALRVTYEGDWRSISDYMSPVCFLYLTEHYLVLLSHFKRFFFTTKTSFLEWLIYKDGMLSSTSSFMAGKQHSLEDLASFVIEMAQQFLYHEEETIDWIEKSHINAIEYHPLLVLRLVVILCVHHLNFGKCRDFLLDLLGEKHITELLPSDFCDALQSWLRAGDCLDNINVLAQAFRRIRNPLVIVSRGGNCPVFTCSDAIFVDMKADPCKEDMLRVLFPETESPNCSTRIISMEAPNLRGEVLAPAGYDEGKSSKVVPSTSSDLLEMGM</sequence>
<evidence type="ECO:0008006" key="12">
    <source>
        <dbReference type="Google" id="ProtNLM"/>
    </source>
</evidence>
<dbReference type="GO" id="GO:0016787">
    <property type="term" value="F:hydrolase activity"/>
    <property type="evidence" value="ECO:0007669"/>
    <property type="project" value="UniProtKB-KW"/>
</dbReference>
<feature type="region of interest" description="Disordered" evidence="5">
    <location>
        <begin position="1"/>
        <end position="32"/>
    </location>
</feature>
<name>A0A1R3HQF1_9ROSI</name>
<evidence type="ECO:0000313" key="11">
    <source>
        <dbReference type="Proteomes" id="UP000187203"/>
    </source>
</evidence>
<dbReference type="InterPro" id="IPR014017">
    <property type="entry name" value="DNA_helicase_UvrD-like_C"/>
</dbReference>
<dbReference type="SUPFAM" id="SSF52540">
    <property type="entry name" value="P-loop containing nucleoside triphosphate hydrolases"/>
    <property type="match status" value="2"/>
</dbReference>
<dbReference type="InterPro" id="IPR041679">
    <property type="entry name" value="DNA2/NAM7-like_C"/>
</dbReference>
<keyword evidence="2" id="KW-0378">Hydrolase</keyword>
<dbReference type="FunFam" id="3.40.50.300:FF:000326">
    <property type="entry name" value="P-loop containing nucleoside triphosphate hydrolase"/>
    <property type="match status" value="1"/>
</dbReference>
<evidence type="ECO:0000256" key="4">
    <source>
        <dbReference type="ARBA" id="ARBA00022840"/>
    </source>
</evidence>
<dbReference type="GO" id="GO:0004386">
    <property type="term" value="F:helicase activity"/>
    <property type="evidence" value="ECO:0007669"/>
    <property type="project" value="UniProtKB-KW"/>
</dbReference>
<keyword evidence="11" id="KW-1185">Reference proteome</keyword>
<evidence type="ECO:0000259" key="6">
    <source>
        <dbReference type="Pfam" id="PF13086"/>
    </source>
</evidence>
<dbReference type="STRING" id="93759.A0A1R3HQF1"/>
<protein>
    <recommendedName>
        <fullName evidence="12">UvrD-like helicase ATP-binding domain-containing protein</fullName>
    </recommendedName>
</protein>
<dbReference type="InterPro" id="IPR041677">
    <property type="entry name" value="DNA2/NAM7_AAA_11"/>
</dbReference>
<evidence type="ECO:0000259" key="9">
    <source>
        <dbReference type="Pfam" id="PF20073"/>
    </source>
</evidence>
<keyword evidence="1" id="KW-0547">Nucleotide-binding</keyword>
<reference evidence="11" key="1">
    <citation type="submission" date="2013-09" db="EMBL/GenBank/DDBJ databases">
        <title>Corchorus olitorius genome sequencing.</title>
        <authorList>
            <person name="Alam M."/>
            <person name="Haque M.S."/>
            <person name="Islam M.S."/>
            <person name="Emdad E.M."/>
            <person name="Islam M.M."/>
            <person name="Ahmed B."/>
            <person name="Halim A."/>
            <person name="Hossen Q.M.M."/>
            <person name="Hossain M.Z."/>
            <person name="Ahmed R."/>
            <person name="Khan M.M."/>
            <person name="Islam R."/>
            <person name="Rashid M.M."/>
            <person name="Khan S.A."/>
            <person name="Rahman M.S."/>
            <person name="Alam M."/>
            <person name="Yahiya A.S."/>
            <person name="Khan M.S."/>
            <person name="Azam M.S."/>
            <person name="Haque T."/>
            <person name="Lashkar M.Z.H."/>
            <person name="Akhand A.I."/>
            <person name="Morshed G."/>
            <person name="Roy S."/>
            <person name="Uddin K.S."/>
            <person name="Rabeya T."/>
            <person name="Hossain A.S."/>
            <person name="Chowdhury A."/>
            <person name="Snigdha A.R."/>
            <person name="Mortoza M.S."/>
            <person name="Matin S.A."/>
            <person name="Hoque S.M.E."/>
            <person name="Islam M.K."/>
            <person name="Roy D.K."/>
            <person name="Haider R."/>
            <person name="Moosa M.M."/>
            <person name="Elias S.M."/>
            <person name="Hasan A.M."/>
            <person name="Jahan S."/>
            <person name="Shafiuddin M."/>
            <person name="Mahmood N."/>
            <person name="Shommy N.S."/>
        </authorList>
    </citation>
    <scope>NUCLEOTIDE SEQUENCE [LARGE SCALE GENOMIC DNA]</scope>
    <source>
        <strain evidence="11">cv. O-4</strain>
    </source>
</reference>
<dbReference type="OrthoDB" id="3156807at2759"/>
<proteinExistence type="predicted"/>
<dbReference type="EMBL" id="AWUE01019628">
    <property type="protein sequence ID" value="OMO72636.1"/>
    <property type="molecule type" value="Genomic_DNA"/>
</dbReference>
<feature type="domain" description="DNA2/NAM7 helicase helicase" evidence="6">
    <location>
        <begin position="319"/>
        <end position="674"/>
    </location>
</feature>
<evidence type="ECO:0000256" key="2">
    <source>
        <dbReference type="ARBA" id="ARBA00022801"/>
    </source>
</evidence>
<keyword evidence="3" id="KW-0347">Helicase</keyword>
<feature type="domain" description="DNA2/NAM7 helicase-like C-terminal" evidence="7">
    <location>
        <begin position="683"/>
        <end position="878"/>
    </location>
</feature>
<dbReference type="CDD" id="cd18808">
    <property type="entry name" value="SF1_C_Upf1"/>
    <property type="match status" value="1"/>
</dbReference>
<evidence type="ECO:0000313" key="10">
    <source>
        <dbReference type="EMBL" id="OMO72636.1"/>
    </source>
</evidence>
<dbReference type="Pfam" id="PF13086">
    <property type="entry name" value="AAA_11"/>
    <property type="match status" value="1"/>
</dbReference>
<feature type="domain" description="UvrD-like helicase C-terminal" evidence="8">
    <location>
        <begin position="1467"/>
        <end position="1556"/>
    </location>
</feature>
<accession>A0A1R3HQF1</accession>
<dbReference type="Pfam" id="PF13087">
    <property type="entry name" value="AAA_12"/>
    <property type="match status" value="1"/>
</dbReference>
<feature type="domain" description="DUF6469" evidence="9">
    <location>
        <begin position="153"/>
        <end position="283"/>
    </location>
</feature>
<evidence type="ECO:0000256" key="1">
    <source>
        <dbReference type="ARBA" id="ARBA00022741"/>
    </source>
</evidence>
<keyword evidence="4" id="KW-0067">ATP-binding</keyword>
<dbReference type="Proteomes" id="UP000187203">
    <property type="component" value="Unassembled WGS sequence"/>
</dbReference>
<dbReference type="GO" id="GO:0005524">
    <property type="term" value="F:ATP binding"/>
    <property type="evidence" value="ECO:0007669"/>
    <property type="project" value="UniProtKB-KW"/>
</dbReference>
<evidence type="ECO:0000256" key="3">
    <source>
        <dbReference type="ARBA" id="ARBA00022806"/>
    </source>
</evidence>
<dbReference type="InterPro" id="IPR039904">
    <property type="entry name" value="TRANK1"/>
</dbReference>
<dbReference type="InterPro" id="IPR047187">
    <property type="entry name" value="SF1_C_Upf1"/>
</dbReference>
<dbReference type="Pfam" id="PF13361">
    <property type="entry name" value="UvrD_C"/>
    <property type="match status" value="1"/>
</dbReference>
<dbReference type="PANTHER" id="PTHR21529">
    <property type="entry name" value="MAMMARY TURMOR VIRUS RECEPTOR HOMOLOG 1, 2 MTVR1, 2"/>
    <property type="match status" value="1"/>
</dbReference>
<gene>
    <name evidence="10" type="ORF">COLO4_27519</name>
</gene>
<organism evidence="10 11">
    <name type="scientific">Corchorus olitorius</name>
    <dbReference type="NCBI Taxonomy" id="93759"/>
    <lineage>
        <taxon>Eukaryota</taxon>
        <taxon>Viridiplantae</taxon>
        <taxon>Streptophyta</taxon>
        <taxon>Embryophyta</taxon>
        <taxon>Tracheophyta</taxon>
        <taxon>Spermatophyta</taxon>
        <taxon>Magnoliopsida</taxon>
        <taxon>eudicotyledons</taxon>
        <taxon>Gunneridae</taxon>
        <taxon>Pentapetalae</taxon>
        <taxon>rosids</taxon>
        <taxon>malvids</taxon>
        <taxon>Malvales</taxon>
        <taxon>Malvaceae</taxon>
        <taxon>Grewioideae</taxon>
        <taxon>Apeibeae</taxon>
        <taxon>Corchorus</taxon>
    </lineage>
</organism>
<comment type="caution">
    <text evidence="10">The sequence shown here is derived from an EMBL/GenBank/DDBJ whole genome shotgun (WGS) entry which is preliminary data.</text>
</comment>
<dbReference type="GO" id="GO:0005694">
    <property type="term" value="C:chromosome"/>
    <property type="evidence" value="ECO:0007669"/>
    <property type="project" value="UniProtKB-ARBA"/>
</dbReference>
<dbReference type="InterPro" id="IPR045529">
    <property type="entry name" value="DUF6469"/>
</dbReference>
<dbReference type="Gene3D" id="3.40.50.300">
    <property type="entry name" value="P-loop containing nucleotide triphosphate hydrolases"/>
    <property type="match status" value="3"/>
</dbReference>
<feature type="compositionally biased region" description="Polar residues" evidence="5">
    <location>
        <begin position="1"/>
        <end position="30"/>
    </location>
</feature>
<evidence type="ECO:0000259" key="8">
    <source>
        <dbReference type="Pfam" id="PF13361"/>
    </source>
</evidence>
<dbReference type="InterPro" id="IPR027417">
    <property type="entry name" value="P-loop_NTPase"/>
</dbReference>
<evidence type="ECO:0000259" key="7">
    <source>
        <dbReference type="Pfam" id="PF13087"/>
    </source>
</evidence>